<accession>A0A0B0EKZ4</accession>
<name>A0A0B0EKZ4_9BACT</name>
<feature type="coiled-coil region" evidence="1">
    <location>
        <begin position="23"/>
        <end position="76"/>
    </location>
</feature>
<comment type="caution">
    <text evidence="2">The sequence shown here is derived from an EMBL/GenBank/DDBJ whole genome shotgun (WGS) entry which is preliminary data.</text>
</comment>
<organism evidence="2 3">
    <name type="scientific">Candidatus Scalindua brodae</name>
    <dbReference type="NCBI Taxonomy" id="237368"/>
    <lineage>
        <taxon>Bacteria</taxon>
        <taxon>Pseudomonadati</taxon>
        <taxon>Planctomycetota</taxon>
        <taxon>Candidatus Brocadiia</taxon>
        <taxon>Candidatus Brocadiales</taxon>
        <taxon>Candidatus Scalinduaceae</taxon>
        <taxon>Candidatus Scalindua</taxon>
    </lineage>
</organism>
<reference evidence="2 3" key="1">
    <citation type="submission" date="2014-10" db="EMBL/GenBank/DDBJ databases">
        <title>Draft genome of anammox bacterium scalindua brodae, obtained using differential coverage binning of sequence data from two enrichment reactors.</title>
        <authorList>
            <person name="Speth D.R."/>
            <person name="Russ L."/>
            <person name="Kartal B."/>
            <person name="Op den Camp H.J."/>
            <person name="Dutilh B.E."/>
            <person name="Jetten M.S."/>
        </authorList>
    </citation>
    <scope>NUCLEOTIDE SEQUENCE [LARGE SCALE GENOMIC DNA]</scope>
    <source>
        <strain evidence="2">RU1</strain>
    </source>
</reference>
<dbReference type="Proteomes" id="UP000030652">
    <property type="component" value="Unassembled WGS sequence"/>
</dbReference>
<dbReference type="EMBL" id="JRYO01000102">
    <property type="protein sequence ID" value="KHE92701.1"/>
    <property type="molecule type" value="Genomic_DNA"/>
</dbReference>
<gene>
    <name evidence="2" type="primary">atpE_1</name>
    <name evidence="2" type="ORF">SCABRO_01561</name>
</gene>
<sequence>MKSEENSQTNLNDLIQKIKSEGIEEAERKSEEIIKDARLAASEILNKAGLDAASIIEEAEESIKKKESISKMALEQAARDIILNVRISIAEIFDSLVKKEYQNVLSGKTLETVLMKLIEGWQKDDTGELSIELLVSESDRATLFEGFLSKLNEEIKSGIELKVHPDIEAGFRIGMKGSHVYYDFTDEGITGVLAEYLNPRLYDFIDSLKKSAK</sequence>
<keyword evidence="1" id="KW-0175">Coiled coil</keyword>
<evidence type="ECO:0000256" key="1">
    <source>
        <dbReference type="SAM" id="Coils"/>
    </source>
</evidence>
<evidence type="ECO:0000313" key="3">
    <source>
        <dbReference type="Proteomes" id="UP000030652"/>
    </source>
</evidence>
<protein>
    <submittedName>
        <fullName evidence="2">V-type proton ATPase subunit E</fullName>
    </submittedName>
</protein>
<dbReference type="AlphaFoldDB" id="A0A0B0EKZ4"/>
<evidence type="ECO:0000313" key="2">
    <source>
        <dbReference type="EMBL" id="KHE92701.1"/>
    </source>
</evidence>
<dbReference type="eggNOG" id="COG1390">
    <property type="taxonomic scope" value="Bacteria"/>
</dbReference>
<proteinExistence type="predicted"/>